<evidence type="ECO:0000313" key="2">
    <source>
        <dbReference type="EMBL" id="QXE25877.1"/>
    </source>
</evidence>
<accession>A0A975TD45</accession>
<organism evidence="2 3">
    <name type="scientific">Richelia sinica FACHB-800</name>
    <dbReference type="NCBI Taxonomy" id="1357546"/>
    <lineage>
        <taxon>Bacteria</taxon>
        <taxon>Bacillati</taxon>
        <taxon>Cyanobacteriota</taxon>
        <taxon>Cyanophyceae</taxon>
        <taxon>Nostocales</taxon>
        <taxon>Nostocaceae</taxon>
        <taxon>Richelia</taxon>
    </lineage>
</organism>
<gene>
    <name evidence="2" type="ORF">B6N60_04597</name>
</gene>
<reference evidence="2" key="1">
    <citation type="submission" date="2017-04" db="EMBL/GenBank/DDBJ databases">
        <title>Genome deletions in a multicellular cyanobacterial endosymbiont for morphological adaptation in marine diatoms.</title>
        <authorList>
            <person name="Wang Y."/>
            <person name="Gao H."/>
            <person name="Li R."/>
            <person name="Xu X."/>
        </authorList>
    </citation>
    <scope>NUCLEOTIDE SEQUENCE</scope>
    <source>
        <strain evidence="2">FACHB 800</strain>
    </source>
</reference>
<protein>
    <submittedName>
        <fullName evidence="2">Signal transduction protein with Nacht domain</fullName>
    </submittedName>
</protein>
<proteinExistence type="predicted"/>
<evidence type="ECO:0000313" key="3">
    <source>
        <dbReference type="Proteomes" id="UP000683511"/>
    </source>
</evidence>
<dbReference type="AlphaFoldDB" id="A0A975TD45"/>
<keyword evidence="3" id="KW-1185">Reference proteome</keyword>
<name>A0A975TD45_9NOST</name>
<evidence type="ECO:0000259" key="1">
    <source>
        <dbReference type="Pfam" id="PF22727"/>
    </source>
</evidence>
<dbReference type="KEGG" id="rsin:B6N60_04597"/>
<dbReference type="EMBL" id="CP021056">
    <property type="protein sequence ID" value="QXE25877.1"/>
    <property type="molecule type" value="Genomic_DNA"/>
</dbReference>
<sequence>MELYLNCALNDAVTLFSIFNGTLEYEIEDDEVSNTALCLNQYIDTIIKLDIVPQFKQTLQELKELLPDWMDTWEIYYQEWWQVEGQSWIEKMRDATIKYSNIGHDWKFSDKQKKLLKQYYDANMLLLDCLNQSKVSPEVRSLIEDNLFLPLDSSPN</sequence>
<feature type="domain" description="NACHT conflict system C-terminal helical" evidence="1">
    <location>
        <begin position="55"/>
        <end position="150"/>
    </location>
</feature>
<dbReference type="Proteomes" id="UP000683511">
    <property type="component" value="Chromosome"/>
</dbReference>
<dbReference type="InterPro" id="IPR054501">
    <property type="entry name" value="NCH2"/>
</dbReference>
<dbReference type="RefSeq" id="WP_190608786.1">
    <property type="nucleotide sequence ID" value="NZ_CP021056.1"/>
</dbReference>
<dbReference type="Pfam" id="PF22727">
    <property type="entry name" value="NCH2"/>
    <property type="match status" value="1"/>
</dbReference>